<dbReference type="Gene3D" id="1.10.10.10">
    <property type="entry name" value="Winged helix-like DNA-binding domain superfamily/Winged helix DNA-binding domain"/>
    <property type="match status" value="1"/>
</dbReference>
<protein>
    <recommendedName>
        <fullName evidence="4">HTH-type transcriptional regulator</fullName>
    </recommendedName>
</protein>
<reference evidence="5 6" key="1">
    <citation type="submission" date="2016-12" db="EMBL/GenBank/DDBJ databases">
        <title>Study of bacterial adaptation to deep sea.</title>
        <authorList>
            <person name="Song J."/>
            <person name="Yoshizawa S."/>
            <person name="Kogure K."/>
        </authorList>
    </citation>
    <scope>NUCLEOTIDE SEQUENCE [LARGE SCALE GENOMIC DNA]</scope>
    <source>
        <strain evidence="5 6">SAORIC-165</strain>
    </source>
</reference>
<keyword evidence="3 4" id="KW-0804">Transcription</keyword>
<dbReference type="SUPFAM" id="SSF46785">
    <property type="entry name" value="Winged helix' DNA-binding domain"/>
    <property type="match status" value="1"/>
</dbReference>
<evidence type="ECO:0000256" key="4">
    <source>
        <dbReference type="PIRNR" id="PIRNR006707"/>
    </source>
</evidence>
<sequence>MNEGEKFKESKDAFIAQWGALGSSWGISRTMAQVHALLMVSPEPMSTDEVMEDLVISRGNAHTNLKDLVGWGLIRIIVKKGERKEFFEAEKDVWKMFTLVLKERQRREIDPALNLLQECAEDTENETTPEGKAFHNQMKELEEFAQLASNAGGKISRLKYGPALKMVAKLLGVAP</sequence>
<dbReference type="AlphaFoldDB" id="A0A2S7U5N0"/>
<dbReference type="PANTHER" id="PTHR38465:SF1">
    <property type="entry name" value="HTH-TYPE TRANSCRIPTIONAL REGULATOR MJ1563-RELATED"/>
    <property type="match status" value="1"/>
</dbReference>
<dbReference type="PIRSF" id="PIRSF006707">
    <property type="entry name" value="MJ1563"/>
    <property type="match status" value="1"/>
</dbReference>
<dbReference type="EMBL" id="MQWA01000001">
    <property type="protein sequence ID" value="PQJ29817.1"/>
    <property type="molecule type" value="Genomic_DNA"/>
</dbReference>
<dbReference type="InterPro" id="IPR036390">
    <property type="entry name" value="WH_DNA-bd_sf"/>
</dbReference>
<keyword evidence="2 4" id="KW-0238">DNA-binding</keyword>
<gene>
    <name evidence="5" type="ORF">BSZ32_15910</name>
</gene>
<dbReference type="InterPro" id="IPR036388">
    <property type="entry name" value="WH-like_DNA-bd_sf"/>
</dbReference>
<dbReference type="OrthoDB" id="9792628at2"/>
<comment type="caution">
    <text evidence="5">The sequence shown here is derived from an EMBL/GenBank/DDBJ whole genome shotgun (WGS) entry which is preliminary data.</text>
</comment>
<evidence type="ECO:0000256" key="1">
    <source>
        <dbReference type="ARBA" id="ARBA00023015"/>
    </source>
</evidence>
<evidence type="ECO:0000256" key="2">
    <source>
        <dbReference type="ARBA" id="ARBA00023125"/>
    </source>
</evidence>
<dbReference type="RefSeq" id="WP_105044332.1">
    <property type="nucleotide sequence ID" value="NZ_MQWA01000001.1"/>
</dbReference>
<accession>A0A2S7U5N0</accession>
<name>A0A2S7U5N0_9BACT</name>
<keyword evidence="1 4" id="KW-0805">Transcription regulation</keyword>
<proteinExistence type="inferred from homology"/>
<organism evidence="5 6">
    <name type="scientific">Rubritalea profundi</name>
    <dbReference type="NCBI Taxonomy" id="1658618"/>
    <lineage>
        <taxon>Bacteria</taxon>
        <taxon>Pseudomonadati</taxon>
        <taxon>Verrucomicrobiota</taxon>
        <taxon>Verrucomicrobiia</taxon>
        <taxon>Verrucomicrobiales</taxon>
        <taxon>Rubritaleaceae</taxon>
        <taxon>Rubritalea</taxon>
    </lineage>
</organism>
<keyword evidence="6" id="KW-1185">Reference proteome</keyword>
<dbReference type="GO" id="GO:0003677">
    <property type="term" value="F:DNA binding"/>
    <property type="evidence" value="ECO:0007669"/>
    <property type="project" value="UniProtKB-UniRule"/>
</dbReference>
<dbReference type="Proteomes" id="UP000239907">
    <property type="component" value="Unassembled WGS sequence"/>
</dbReference>
<comment type="similarity">
    <text evidence="4">Belongs to the GbsR family.</text>
</comment>
<evidence type="ECO:0000313" key="5">
    <source>
        <dbReference type="EMBL" id="PQJ29817.1"/>
    </source>
</evidence>
<evidence type="ECO:0000256" key="3">
    <source>
        <dbReference type="ARBA" id="ARBA00023163"/>
    </source>
</evidence>
<dbReference type="InterPro" id="IPR052362">
    <property type="entry name" value="HTH-GbsR_regulator"/>
</dbReference>
<dbReference type="PANTHER" id="PTHR38465">
    <property type="entry name" value="HTH-TYPE TRANSCRIPTIONAL REGULATOR MJ1563-RELATED"/>
    <property type="match status" value="1"/>
</dbReference>
<dbReference type="InterPro" id="IPR026282">
    <property type="entry name" value="MJ1563"/>
</dbReference>
<evidence type="ECO:0000313" key="6">
    <source>
        <dbReference type="Proteomes" id="UP000239907"/>
    </source>
</evidence>